<dbReference type="PANTHER" id="PTHR43300">
    <property type="entry name" value="ACETYLTRANSFERASE"/>
    <property type="match status" value="1"/>
</dbReference>
<dbReference type="Proteomes" id="UP000778578">
    <property type="component" value="Unassembled WGS sequence"/>
</dbReference>
<dbReference type="EMBL" id="JAINZZ010000026">
    <property type="protein sequence ID" value="MBY8880043.1"/>
    <property type="molecule type" value="Genomic_DNA"/>
</dbReference>
<dbReference type="InterPro" id="IPR011004">
    <property type="entry name" value="Trimer_LpxA-like_sf"/>
</dbReference>
<name>A0ABS7QA62_9ACTN</name>
<dbReference type="Gene3D" id="3.40.50.20">
    <property type="match status" value="1"/>
</dbReference>
<gene>
    <name evidence="2" type="ORF">K7862_20760</name>
</gene>
<feature type="compositionally biased region" description="Low complexity" evidence="1">
    <location>
        <begin position="249"/>
        <end position="261"/>
    </location>
</feature>
<dbReference type="SUPFAM" id="SSF51161">
    <property type="entry name" value="Trimeric LpxA-like enzymes"/>
    <property type="match status" value="1"/>
</dbReference>
<protein>
    <submittedName>
        <fullName evidence="2">NeuD/PglB/VioB family sugar acetyltransferase</fullName>
    </submittedName>
</protein>
<organism evidence="2 3">
    <name type="scientific">Actinacidiphila acidipaludis</name>
    <dbReference type="NCBI Taxonomy" id="2873382"/>
    <lineage>
        <taxon>Bacteria</taxon>
        <taxon>Bacillati</taxon>
        <taxon>Actinomycetota</taxon>
        <taxon>Actinomycetes</taxon>
        <taxon>Kitasatosporales</taxon>
        <taxon>Streptomycetaceae</taxon>
        <taxon>Actinacidiphila</taxon>
    </lineage>
</organism>
<sequence>MIAGAGGFARETAQAVADVNAAGGHRWRLLGHLDDDPALHGSTVDGVPVLGGCDLVHELRDAQVLLCVGSPRNHAGRARLARRLDLPSERWATLVHPSASVSGSSVVGPGSVLLAQVVLTAAVRLGAHVAVMPHTVLTHDDEVADFATLAAGVRLAGGVRVGRGAYLGSGALVRESGTVGAWSLVGMGSVVLGDVPPGEVWAGSPARRLRAAGAPERAELGRLDAAARLGAMAGDGGPAAGGGRGPDGRAGNAPASAHGRGAAPGGPDGSAGEDRVRPGDHDEDAAGRGPALRMGSPAT</sequence>
<dbReference type="CDD" id="cd03360">
    <property type="entry name" value="LbH_AT_putative"/>
    <property type="match status" value="1"/>
</dbReference>
<keyword evidence="3" id="KW-1185">Reference proteome</keyword>
<dbReference type="InterPro" id="IPR050179">
    <property type="entry name" value="Trans_hexapeptide_repeat"/>
</dbReference>
<dbReference type="PANTHER" id="PTHR43300:SF7">
    <property type="entry name" value="UDP-N-ACETYLBACILLOSAMINE N-ACETYLTRANSFERASE"/>
    <property type="match status" value="1"/>
</dbReference>
<feature type="region of interest" description="Disordered" evidence="1">
    <location>
        <begin position="234"/>
        <end position="299"/>
    </location>
</feature>
<dbReference type="NCBIfam" id="TIGR03570">
    <property type="entry name" value="NeuD_NnaD"/>
    <property type="match status" value="1"/>
</dbReference>
<evidence type="ECO:0000313" key="3">
    <source>
        <dbReference type="Proteomes" id="UP000778578"/>
    </source>
</evidence>
<evidence type="ECO:0000256" key="1">
    <source>
        <dbReference type="SAM" id="MobiDB-lite"/>
    </source>
</evidence>
<feature type="compositionally biased region" description="Basic and acidic residues" evidence="1">
    <location>
        <begin position="272"/>
        <end position="286"/>
    </location>
</feature>
<dbReference type="InterPro" id="IPR020019">
    <property type="entry name" value="AcTrfase_PglD-like"/>
</dbReference>
<reference evidence="2 3" key="1">
    <citation type="submission" date="2021-08" db="EMBL/GenBank/DDBJ databases">
        <title>WGS of actinomycetes from Thailand.</title>
        <authorList>
            <person name="Thawai C."/>
        </authorList>
    </citation>
    <scope>NUCLEOTIDE SEQUENCE [LARGE SCALE GENOMIC DNA]</scope>
    <source>
        <strain evidence="2 3">PLK6-54</strain>
    </source>
</reference>
<proteinExistence type="predicted"/>
<evidence type="ECO:0000313" key="2">
    <source>
        <dbReference type="EMBL" id="MBY8880043.1"/>
    </source>
</evidence>
<feature type="compositionally biased region" description="Gly residues" evidence="1">
    <location>
        <begin position="234"/>
        <end position="245"/>
    </location>
</feature>
<dbReference type="Gene3D" id="2.160.10.10">
    <property type="entry name" value="Hexapeptide repeat proteins"/>
    <property type="match status" value="1"/>
</dbReference>
<accession>A0ABS7QA62</accession>
<comment type="caution">
    <text evidence="2">The sequence shown here is derived from an EMBL/GenBank/DDBJ whole genome shotgun (WGS) entry which is preliminary data.</text>
</comment>